<proteinExistence type="predicted"/>
<organism evidence="1 2">
    <name type="scientific">Klebsiella aerogenes</name>
    <name type="common">Enterobacter aerogenes</name>
    <dbReference type="NCBI Taxonomy" id="548"/>
    <lineage>
        <taxon>Bacteria</taxon>
        <taxon>Pseudomonadati</taxon>
        <taxon>Pseudomonadota</taxon>
        <taxon>Gammaproteobacteria</taxon>
        <taxon>Enterobacterales</taxon>
        <taxon>Enterobacteriaceae</taxon>
        <taxon>Klebsiella/Raoultella group</taxon>
        <taxon>Klebsiella</taxon>
    </lineage>
</organism>
<sequence length="78" mass="8305">MYRADESIALFVWDADCVRAQEQSVSDSEAAEVLAFIVRMPAEVWQEEGNSFATVQSLLALYRGPAGVAAGGGGVPRS</sequence>
<protein>
    <submittedName>
        <fullName evidence="1">Uncharacterized protein</fullName>
    </submittedName>
</protein>
<evidence type="ECO:0000313" key="1">
    <source>
        <dbReference type="EMBL" id="QMR42981.1"/>
    </source>
</evidence>
<accession>A0AAP9U7Y1</accession>
<dbReference type="EMBL" id="CP055905">
    <property type="protein sequence ID" value="QMR42981.1"/>
    <property type="molecule type" value="Genomic_DNA"/>
</dbReference>
<reference evidence="2" key="1">
    <citation type="submission" date="2020-06" db="EMBL/GenBank/DDBJ databases">
        <title>REHAB project genomes.</title>
        <authorList>
            <person name="Shaw L.P."/>
        </authorList>
    </citation>
    <scope>NUCLEOTIDE SEQUENCE [LARGE SCALE GENOMIC DNA]</scope>
    <source>
        <strain evidence="2">RHBSTW-00938</strain>
        <plasmid evidence="2">prhbstw-00938_2</plasmid>
    </source>
</reference>
<gene>
    <name evidence="1" type="ORF">HV331_26185</name>
</gene>
<geneLocation type="plasmid" evidence="2">
    <name>prhbstw-00938_2</name>
</geneLocation>
<evidence type="ECO:0000313" key="2">
    <source>
        <dbReference type="Proteomes" id="UP000514462"/>
    </source>
</evidence>
<name>A0AAP9U7Y1_KLEAE</name>
<dbReference type="Proteomes" id="UP000514462">
    <property type="component" value="Plasmid pRHBSTW-00938_2"/>
</dbReference>
<dbReference type="AlphaFoldDB" id="A0AAP9U7Y1"/>
<keyword evidence="1" id="KW-0614">Plasmid</keyword>
<dbReference type="RefSeq" id="WP_182015365.1">
    <property type="nucleotide sequence ID" value="NZ_CP055905.1"/>
</dbReference>